<sequence>MPSLTGRKPVGIPKKATAAEARRAQEEAKYSISPTDDKGHCQKLVVNVPPGVKRALLDLVSGFRLTGERPWTDVSHAVRYYLVRGLESDKNSLPESARGYLTRLRAQSRLVYESDCRQETDSILSKLTEESTRLVQQGMKDRADRLVREVYESMEPNDEGDFWARYLQESMRKRWPQVIKEDSR</sequence>
<gene>
    <name evidence="2" type="ORF">LCGC14_1102710</name>
</gene>
<feature type="compositionally biased region" description="Basic and acidic residues" evidence="1">
    <location>
        <begin position="20"/>
        <end position="35"/>
    </location>
</feature>
<feature type="region of interest" description="Disordered" evidence="1">
    <location>
        <begin position="1"/>
        <end position="35"/>
    </location>
</feature>
<organism evidence="2">
    <name type="scientific">marine sediment metagenome</name>
    <dbReference type="NCBI Taxonomy" id="412755"/>
    <lineage>
        <taxon>unclassified sequences</taxon>
        <taxon>metagenomes</taxon>
        <taxon>ecological metagenomes</taxon>
    </lineage>
</organism>
<evidence type="ECO:0000313" key="2">
    <source>
        <dbReference type="EMBL" id="KKN03926.1"/>
    </source>
</evidence>
<comment type="caution">
    <text evidence="2">The sequence shown here is derived from an EMBL/GenBank/DDBJ whole genome shotgun (WGS) entry which is preliminary data.</text>
</comment>
<proteinExistence type="predicted"/>
<name>A0A0F9PS78_9ZZZZ</name>
<evidence type="ECO:0000256" key="1">
    <source>
        <dbReference type="SAM" id="MobiDB-lite"/>
    </source>
</evidence>
<dbReference type="AlphaFoldDB" id="A0A0F9PS78"/>
<reference evidence="2" key="1">
    <citation type="journal article" date="2015" name="Nature">
        <title>Complex archaea that bridge the gap between prokaryotes and eukaryotes.</title>
        <authorList>
            <person name="Spang A."/>
            <person name="Saw J.H."/>
            <person name="Jorgensen S.L."/>
            <person name="Zaremba-Niedzwiedzka K."/>
            <person name="Martijn J."/>
            <person name="Lind A.E."/>
            <person name="van Eijk R."/>
            <person name="Schleper C."/>
            <person name="Guy L."/>
            <person name="Ettema T.J."/>
        </authorList>
    </citation>
    <scope>NUCLEOTIDE SEQUENCE</scope>
</reference>
<accession>A0A0F9PS78</accession>
<dbReference type="EMBL" id="LAZR01004979">
    <property type="protein sequence ID" value="KKN03926.1"/>
    <property type="molecule type" value="Genomic_DNA"/>
</dbReference>
<protein>
    <submittedName>
        <fullName evidence="2">Uncharacterized protein</fullName>
    </submittedName>
</protein>